<reference evidence="1" key="1">
    <citation type="journal article" date="2013" name="Environ. Microbiol.">
        <title>Microbiota from the distal guts of lean and obese adolescents exhibit partial functional redundancy besides clear differences in community structure.</title>
        <authorList>
            <person name="Ferrer M."/>
            <person name="Ruiz A."/>
            <person name="Lanza F."/>
            <person name="Haange S.B."/>
            <person name="Oberbach A."/>
            <person name="Till H."/>
            <person name="Bargiela R."/>
            <person name="Campoy C."/>
            <person name="Segura M.T."/>
            <person name="Richter M."/>
            <person name="von Bergen M."/>
            <person name="Seifert J."/>
            <person name="Suarez A."/>
        </authorList>
    </citation>
    <scope>NUCLEOTIDE SEQUENCE</scope>
</reference>
<gene>
    <name evidence="1" type="ORF">LEA_04721</name>
</gene>
<protein>
    <submittedName>
        <fullName evidence="1">Lipopolysaccharide core biosynthesis protein LpsA</fullName>
    </submittedName>
</protein>
<evidence type="ECO:0000313" key="1">
    <source>
        <dbReference type="EMBL" id="EKC76407.1"/>
    </source>
</evidence>
<comment type="caution">
    <text evidence="1">The sequence shown here is derived from an EMBL/GenBank/DDBJ whole genome shotgun (WGS) entry which is preliminary data.</text>
</comment>
<proteinExistence type="predicted"/>
<dbReference type="EMBL" id="AJWY01003092">
    <property type="protein sequence ID" value="EKC76407.1"/>
    <property type="molecule type" value="Genomic_DNA"/>
</dbReference>
<sequence>MELMTALNRLHGGKNIKLPYFIAQLSRYAVPKVLLRSRLEEILRDGEKRYDMDYVLDRVNYYNRLTGAERLSPTEATPLKEHKFRGRHS</sequence>
<name>K1TTN2_9ZZZZ</name>
<accession>K1TTN2</accession>
<organism evidence="1">
    <name type="scientific">human gut metagenome</name>
    <dbReference type="NCBI Taxonomy" id="408170"/>
    <lineage>
        <taxon>unclassified sequences</taxon>
        <taxon>metagenomes</taxon>
        <taxon>organismal metagenomes</taxon>
    </lineage>
</organism>
<dbReference type="AlphaFoldDB" id="K1TTN2"/>
<feature type="non-terminal residue" evidence="1">
    <location>
        <position position="89"/>
    </location>
</feature>